<evidence type="ECO:0000313" key="2">
    <source>
        <dbReference type="EMBL" id="PSG91578.1"/>
    </source>
</evidence>
<proteinExistence type="predicted"/>
<sequence length="89" mass="9466">MKKLIYTGALFLALCATFTSCREEDKQDAENAMEQTGDAIEEAAQDTEEAAEGGFEAVGEAIDNAVNETEEAGEAVEDAVNEATDDDNN</sequence>
<evidence type="ECO:0000313" key="3">
    <source>
        <dbReference type="Proteomes" id="UP000238426"/>
    </source>
</evidence>
<accession>A0A2T1NFS6</accession>
<dbReference type="PROSITE" id="PS51257">
    <property type="entry name" value="PROKAR_LIPOPROTEIN"/>
    <property type="match status" value="1"/>
</dbReference>
<evidence type="ECO:0008006" key="4">
    <source>
        <dbReference type="Google" id="ProtNLM"/>
    </source>
</evidence>
<dbReference type="OrthoDB" id="1453891at2"/>
<keyword evidence="3" id="KW-1185">Reference proteome</keyword>
<organism evidence="2 3">
    <name type="scientific">Aurantibacter aestuarii</name>
    <dbReference type="NCBI Taxonomy" id="1266046"/>
    <lineage>
        <taxon>Bacteria</taxon>
        <taxon>Pseudomonadati</taxon>
        <taxon>Bacteroidota</taxon>
        <taxon>Flavobacteriia</taxon>
        <taxon>Flavobacteriales</taxon>
        <taxon>Flavobacteriaceae</taxon>
        <taxon>Aurantibacter</taxon>
    </lineage>
</organism>
<evidence type="ECO:0000256" key="1">
    <source>
        <dbReference type="SAM" id="MobiDB-lite"/>
    </source>
</evidence>
<gene>
    <name evidence="2" type="ORF">C7H52_00245</name>
</gene>
<dbReference type="RefSeq" id="WP_106461874.1">
    <property type="nucleotide sequence ID" value="NZ_PXOQ01000006.1"/>
</dbReference>
<dbReference type="EMBL" id="PXOQ01000006">
    <property type="protein sequence ID" value="PSG91578.1"/>
    <property type="molecule type" value="Genomic_DNA"/>
</dbReference>
<dbReference type="AlphaFoldDB" id="A0A2T1NFS6"/>
<feature type="region of interest" description="Disordered" evidence="1">
    <location>
        <begin position="68"/>
        <end position="89"/>
    </location>
</feature>
<protein>
    <recommendedName>
        <fullName evidence="4">YtxH domain-containing protein</fullName>
    </recommendedName>
</protein>
<reference evidence="2 3" key="1">
    <citation type="submission" date="2018-03" db="EMBL/GenBank/DDBJ databases">
        <title>Mesoflavibacter sp. HG37 and Mesoflavibacter sp. HG96 sp.nov., two marine bacteria isolated from seawater of Western Pacific Ocean.</title>
        <authorList>
            <person name="Cheng H."/>
            <person name="Wu Y.-H."/>
            <person name="Guo L.-L."/>
            <person name="Xu X.-W."/>
        </authorList>
    </citation>
    <scope>NUCLEOTIDE SEQUENCE [LARGE SCALE GENOMIC DNA]</scope>
    <source>
        <strain evidence="2 3">KCTC 32269</strain>
    </source>
</reference>
<name>A0A2T1NFS6_9FLAO</name>
<dbReference type="Proteomes" id="UP000238426">
    <property type="component" value="Unassembled WGS sequence"/>
</dbReference>
<comment type="caution">
    <text evidence="2">The sequence shown here is derived from an EMBL/GenBank/DDBJ whole genome shotgun (WGS) entry which is preliminary data.</text>
</comment>